<keyword evidence="9" id="KW-1185">Reference proteome</keyword>
<dbReference type="InParanoid" id="A0A1V8SVB8"/>
<evidence type="ECO:0000256" key="1">
    <source>
        <dbReference type="ARBA" id="ARBA00004191"/>
    </source>
</evidence>
<feature type="chain" id="PRO_5013116744" description="Protein ecm33" evidence="7">
    <location>
        <begin position="20"/>
        <end position="399"/>
    </location>
</feature>
<dbReference type="Gene3D" id="3.80.20.20">
    <property type="entry name" value="Receptor L-domain"/>
    <property type="match status" value="2"/>
</dbReference>
<dbReference type="SUPFAM" id="SSF52058">
    <property type="entry name" value="L domain-like"/>
    <property type="match status" value="2"/>
</dbReference>
<reference evidence="9" key="1">
    <citation type="submission" date="2017-03" db="EMBL/GenBank/DDBJ databases">
        <title>Genomes of endolithic fungi from Antarctica.</title>
        <authorList>
            <person name="Coleine C."/>
            <person name="Masonjones S."/>
            <person name="Stajich J.E."/>
        </authorList>
    </citation>
    <scope>NUCLEOTIDE SEQUENCE [LARGE SCALE GENOMIC DNA]</scope>
    <source>
        <strain evidence="9">CCFEE 5527</strain>
    </source>
</reference>
<keyword evidence="3" id="KW-0964">Secreted</keyword>
<comment type="subcellular location">
    <subcellularLocation>
        <location evidence="1">Secreted</location>
        <location evidence="1">Cell wall</location>
    </subcellularLocation>
</comment>
<dbReference type="STRING" id="1507870.A0A1V8SVB8"/>
<dbReference type="Pfam" id="PF12454">
    <property type="entry name" value="Ecm33"/>
    <property type="match status" value="1"/>
</dbReference>
<evidence type="ECO:0000313" key="9">
    <source>
        <dbReference type="Proteomes" id="UP000192596"/>
    </source>
</evidence>
<dbReference type="Proteomes" id="UP000192596">
    <property type="component" value="Unassembled WGS sequence"/>
</dbReference>
<evidence type="ECO:0000313" key="8">
    <source>
        <dbReference type="EMBL" id="OQO02822.1"/>
    </source>
</evidence>
<comment type="caution">
    <text evidence="8">The sequence shown here is derived from an EMBL/GenBank/DDBJ whole genome shotgun (WGS) entry which is preliminary data.</text>
</comment>
<gene>
    <name evidence="8" type="ORF">B0A48_11105</name>
</gene>
<dbReference type="OrthoDB" id="536881at2759"/>
<evidence type="ECO:0000256" key="3">
    <source>
        <dbReference type="ARBA" id="ARBA00022525"/>
    </source>
</evidence>
<evidence type="ECO:0000256" key="2">
    <source>
        <dbReference type="ARBA" id="ARBA00022512"/>
    </source>
</evidence>
<proteinExistence type="predicted"/>
<organism evidence="8 9">
    <name type="scientific">Cryoendolithus antarcticus</name>
    <dbReference type="NCBI Taxonomy" id="1507870"/>
    <lineage>
        <taxon>Eukaryota</taxon>
        <taxon>Fungi</taxon>
        <taxon>Dikarya</taxon>
        <taxon>Ascomycota</taxon>
        <taxon>Pezizomycotina</taxon>
        <taxon>Dothideomycetes</taxon>
        <taxon>Dothideomycetidae</taxon>
        <taxon>Cladosporiales</taxon>
        <taxon>Cladosporiaceae</taxon>
        <taxon>Cryoendolithus</taxon>
    </lineage>
</organism>
<dbReference type="GO" id="GO:0009277">
    <property type="term" value="C:fungal-type cell wall"/>
    <property type="evidence" value="ECO:0007669"/>
    <property type="project" value="TreeGrafter"/>
</dbReference>
<protein>
    <recommendedName>
        <fullName evidence="10">Protein ecm33</fullName>
    </recommendedName>
</protein>
<accession>A0A1V8SVB8</accession>
<dbReference type="InterPro" id="IPR051648">
    <property type="entry name" value="CWI-Assembly_Regulator"/>
</dbReference>
<sequence length="399" mass="40786">MSVFRYVVPALAIAGRAAAQCSASATQTIQNAGDATALAGCQTFTGSIALATGTAGVIALNGIQEITGDLVADNVTAVTQLSGDSLTTLGGDFILNGMTVLTTLSFPRLATTKNINWVALPQLQGLSFTTGLQQTQSLLIENTQLGSLSGINLQTAASVMISNNPYLQEVNMQLGNISDALAIEANGRNIAVTFPNLEWAFNITLRNVSSISMPSLAAVNGSLGFYSNFFESVNAPNLTTVGQSLSFVSNEKLNNASFPQLTSVGGGLQVANNTDIEKIDGFPKLQTVGGALDFYGNFSDVALPSLMDVRGAFNLQSSEDLTDTCNHFQPLSGQNNVIKGTYSCSGGESTPGGSGTLPSGTNSGSGTSGSTTSSSASTAVTITGATGLLGVVAAIFGML</sequence>
<dbReference type="EMBL" id="NAJO01000026">
    <property type="protein sequence ID" value="OQO02822.1"/>
    <property type="molecule type" value="Genomic_DNA"/>
</dbReference>
<evidence type="ECO:0000256" key="4">
    <source>
        <dbReference type="ARBA" id="ARBA00022729"/>
    </source>
</evidence>
<keyword evidence="5" id="KW-0325">Glycoprotein</keyword>
<feature type="compositionally biased region" description="Low complexity" evidence="6">
    <location>
        <begin position="356"/>
        <end position="375"/>
    </location>
</feature>
<dbReference type="InterPro" id="IPR036941">
    <property type="entry name" value="Rcpt_L-dom_sf"/>
</dbReference>
<dbReference type="GO" id="GO:0031505">
    <property type="term" value="P:fungal-type cell wall organization"/>
    <property type="evidence" value="ECO:0007669"/>
    <property type="project" value="TreeGrafter"/>
</dbReference>
<keyword evidence="4 7" id="KW-0732">Signal</keyword>
<dbReference type="PANTHER" id="PTHR31018">
    <property type="entry name" value="SPORULATION-SPECIFIC PROTEIN-RELATED"/>
    <property type="match status" value="1"/>
</dbReference>
<dbReference type="AlphaFoldDB" id="A0A1V8SVB8"/>
<evidence type="ECO:0000256" key="7">
    <source>
        <dbReference type="SAM" id="SignalP"/>
    </source>
</evidence>
<dbReference type="PANTHER" id="PTHR31018:SF3">
    <property type="entry name" value="RECEPTOR PROTEIN-TYROSINE KINASE"/>
    <property type="match status" value="1"/>
</dbReference>
<dbReference type="GO" id="GO:0005886">
    <property type="term" value="C:plasma membrane"/>
    <property type="evidence" value="ECO:0007669"/>
    <property type="project" value="TreeGrafter"/>
</dbReference>
<dbReference type="GO" id="GO:0009986">
    <property type="term" value="C:cell surface"/>
    <property type="evidence" value="ECO:0007669"/>
    <property type="project" value="TreeGrafter"/>
</dbReference>
<name>A0A1V8SVB8_9PEZI</name>
<dbReference type="FunCoup" id="A0A1V8SVB8">
    <property type="interactions" value="236"/>
</dbReference>
<feature type="signal peptide" evidence="7">
    <location>
        <begin position="1"/>
        <end position="19"/>
    </location>
</feature>
<evidence type="ECO:0000256" key="6">
    <source>
        <dbReference type="SAM" id="MobiDB-lite"/>
    </source>
</evidence>
<evidence type="ECO:0008006" key="10">
    <source>
        <dbReference type="Google" id="ProtNLM"/>
    </source>
</evidence>
<keyword evidence="2" id="KW-0134">Cell wall</keyword>
<feature type="region of interest" description="Disordered" evidence="6">
    <location>
        <begin position="344"/>
        <end position="375"/>
    </location>
</feature>
<evidence type="ECO:0000256" key="5">
    <source>
        <dbReference type="ARBA" id="ARBA00023180"/>
    </source>
</evidence>